<dbReference type="Proteomes" id="UP000386466">
    <property type="component" value="Unassembled WGS sequence"/>
</dbReference>
<protein>
    <submittedName>
        <fullName evidence="1">Uncharacterized protein</fullName>
    </submittedName>
</protein>
<gene>
    <name evidence="1" type="ORF">LYPA_23C002771</name>
</gene>
<accession>A0A485NJS1</accession>
<reference evidence="1 2" key="1">
    <citation type="submission" date="2019-01" db="EMBL/GenBank/DDBJ databases">
        <authorList>
            <person name="Alioto T."/>
            <person name="Alioto T."/>
        </authorList>
    </citation>
    <scope>NUCLEOTIDE SEQUENCE [LARGE SCALE GENOMIC DNA]</scope>
</reference>
<keyword evidence="2" id="KW-1185">Reference proteome</keyword>
<dbReference type="AlphaFoldDB" id="A0A485NJS1"/>
<dbReference type="EMBL" id="CAAGRJ010017202">
    <property type="protein sequence ID" value="VFV32593.1"/>
    <property type="molecule type" value="Genomic_DNA"/>
</dbReference>
<evidence type="ECO:0000313" key="2">
    <source>
        <dbReference type="Proteomes" id="UP000386466"/>
    </source>
</evidence>
<organism evidence="1 2">
    <name type="scientific">Lynx pardinus</name>
    <name type="common">Iberian lynx</name>
    <name type="synonym">Felis pardina</name>
    <dbReference type="NCBI Taxonomy" id="191816"/>
    <lineage>
        <taxon>Eukaryota</taxon>
        <taxon>Metazoa</taxon>
        <taxon>Chordata</taxon>
        <taxon>Craniata</taxon>
        <taxon>Vertebrata</taxon>
        <taxon>Euteleostomi</taxon>
        <taxon>Mammalia</taxon>
        <taxon>Eutheria</taxon>
        <taxon>Laurasiatheria</taxon>
        <taxon>Carnivora</taxon>
        <taxon>Feliformia</taxon>
        <taxon>Felidae</taxon>
        <taxon>Felinae</taxon>
        <taxon>Lynx</taxon>
    </lineage>
</organism>
<name>A0A485NJS1_LYNPA</name>
<sequence>MARHRFGVPADFARMATSTLSFIVAVNAPFLSFSPLKIREHTGSGCVRQSIPRVVGRGGCGSDGSPHWGSWKCYEAAGLTDIPASPSCWYVFLSGFTLTRRLCPKDVERRTAQSFRRHRHPGVRHLHPTLFSQINW</sequence>
<proteinExistence type="predicted"/>
<evidence type="ECO:0000313" key="1">
    <source>
        <dbReference type="EMBL" id="VFV32593.1"/>
    </source>
</evidence>